<dbReference type="EMBL" id="LAZR01000714">
    <property type="protein sequence ID" value="KKN59842.1"/>
    <property type="molecule type" value="Genomic_DNA"/>
</dbReference>
<name>A0A0F9SC49_9ZZZZ</name>
<reference evidence="1" key="1">
    <citation type="journal article" date="2015" name="Nature">
        <title>Complex archaea that bridge the gap between prokaryotes and eukaryotes.</title>
        <authorList>
            <person name="Spang A."/>
            <person name="Saw J.H."/>
            <person name="Jorgensen S.L."/>
            <person name="Zaremba-Niedzwiedzka K."/>
            <person name="Martijn J."/>
            <person name="Lind A.E."/>
            <person name="van Eijk R."/>
            <person name="Schleper C."/>
            <person name="Guy L."/>
            <person name="Ettema T.J."/>
        </authorList>
    </citation>
    <scope>NUCLEOTIDE SEQUENCE</scope>
</reference>
<accession>A0A0F9SC49</accession>
<sequence>MVKVSEIRKKFIERIMKRRPVGLKLTGFGKKFKVKKHTV</sequence>
<protein>
    <submittedName>
        <fullName evidence="1">Uncharacterized protein</fullName>
    </submittedName>
</protein>
<evidence type="ECO:0000313" key="1">
    <source>
        <dbReference type="EMBL" id="KKN59842.1"/>
    </source>
</evidence>
<dbReference type="AlphaFoldDB" id="A0A0F9SC49"/>
<proteinExistence type="predicted"/>
<comment type="caution">
    <text evidence="1">The sequence shown here is derived from an EMBL/GenBank/DDBJ whole genome shotgun (WGS) entry which is preliminary data.</text>
</comment>
<gene>
    <name evidence="1" type="ORF">LCGC14_0538400</name>
</gene>
<organism evidence="1">
    <name type="scientific">marine sediment metagenome</name>
    <dbReference type="NCBI Taxonomy" id="412755"/>
    <lineage>
        <taxon>unclassified sequences</taxon>
        <taxon>metagenomes</taxon>
        <taxon>ecological metagenomes</taxon>
    </lineage>
</organism>